<dbReference type="EC" id="6.3.-.-" evidence="4"/>
<keyword evidence="3" id="KW-0067">ATP-binding</keyword>
<dbReference type="InterPro" id="IPR050141">
    <property type="entry name" value="GCL_type2/YbdK_subfam"/>
</dbReference>
<evidence type="ECO:0000256" key="2">
    <source>
        <dbReference type="ARBA" id="ARBA00022741"/>
    </source>
</evidence>
<dbReference type="Gene3D" id="3.30.590.20">
    <property type="match status" value="1"/>
</dbReference>
<dbReference type="GO" id="GO:0004357">
    <property type="term" value="F:glutamate-cysteine ligase activity"/>
    <property type="evidence" value="ECO:0007669"/>
    <property type="project" value="InterPro"/>
</dbReference>
<dbReference type="PANTHER" id="PTHR36510">
    <property type="entry name" value="GLUTAMATE--CYSTEINE LIGASE 2-RELATED"/>
    <property type="match status" value="1"/>
</dbReference>
<dbReference type="EMBL" id="JACHOV010000013">
    <property type="protein sequence ID" value="MBB4642723.1"/>
    <property type="molecule type" value="Genomic_DNA"/>
</dbReference>
<reference evidence="4 5" key="1">
    <citation type="submission" date="2020-08" db="EMBL/GenBank/DDBJ databases">
        <title>Genomic Encyclopedia of Type Strains, Phase IV (KMG-IV): sequencing the most valuable type-strain genomes for metagenomic binning, comparative biology and taxonomic classification.</title>
        <authorList>
            <person name="Goeker M."/>
        </authorList>
    </citation>
    <scope>NUCLEOTIDE SEQUENCE [LARGE SCALE GENOMIC DNA]</scope>
    <source>
        <strain evidence="4 5">DSM 7465</strain>
    </source>
</reference>
<keyword evidence="5" id="KW-1185">Reference proteome</keyword>
<proteinExistence type="predicted"/>
<dbReference type="InterPro" id="IPR014746">
    <property type="entry name" value="Gln_synth/guanido_kin_cat_dom"/>
</dbReference>
<dbReference type="SUPFAM" id="SSF55931">
    <property type="entry name" value="Glutamine synthetase/guanido kinase"/>
    <property type="match status" value="1"/>
</dbReference>
<dbReference type="RefSeq" id="WP_184477042.1">
    <property type="nucleotide sequence ID" value="NZ_JACHOV010000013.1"/>
</dbReference>
<evidence type="ECO:0000256" key="1">
    <source>
        <dbReference type="ARBA" id="ARBA00022598"/>
    </source>
</evidence>
<dbReference type="NCBIfam" id="TIGR02050">
    <property type="entry name" value="gshA_cyan_rel"/>
    <property type="match status" value="1"/>
</dbReference>
<organism evidence="4 5">
    <name type="scientific">Rhizorhapis suberifaciens</name>
    <name type="common">corky root of lettuce</name>
    <dbReference type="NCBI Taxonomy" id="13656"/>
    <lineage>
        <taxon>Bacteria</taxon>
        <taxon>Pseudomonadati</taxon>
        <taxon>Pseudomonadota</taxon>
        <taxon>Alphaproteobacteria</taxon>
        <taxon>Sphingomonadales</taxon>
        <taxon>Sphingomonadaceae</taxon>
        <taxon>Rhizorhapis</taxon>
    </lineage>
</organism>
<comment type="caution">
    <text evidence="4">The sequence shown here is derived from an EMBL/GenBank/DDBJ whole genome shotgun (WGS) entry which is preliminary data.</text>
</comment>
<dbReference type="GO" id="GO:0042398">
    <property type="term" value="P:modified amino acid biosynthetic process"/>
    <property type="evidence" value="ECO:0007669"/>
    <property type="project" value="InterPro"/>
</dbReference>
<dbReference type="Proteomes" id="UP000575068">
    <property type="component" value="Unassembled WGS sequence"/>
</dbReference>
<dbReference type="AlphaFoldDB" id="A0A840HXK2"/>
<accession>A0A840HXK2</accession>
<name>A0A840HXK2_9SPHN</name>
<evidence type="ECO:0000313" key="5">
    <source>
        <dbReference type="Proteomes" id="UP000575068"/>
    </source>
</evidence>
<keyword evidence="2" id="KW-0547">Nucleotide-binding</keyword>
<sequence length="395" mass="43986">MSEAFTYGVEEEFLLLSRSRLSVSSRNRDDIVSAINKDIGGSRCSKEFYAYQIETITDPCSDRMTLLSQLKVNREALLEVSARFDEIPLATGLLPERMSGWDEITDSAKYGSIIDRHPEYTMFGGGGMSALHVHVAVPADIDRIRILNSILPMVPVFIALAANSPIFDGSVGAFLSMRRAVLSAIPRFGFNPPFRRYEEYELWQSRYLKSGIIARPGELWWMVRPSQSYPTIELRAPDTCRSPLLAAALAALFRCLVIAGCRSDGASEPMASELSVLEESCRQAARYGVRARLPDPMAIPLELATLVRNCLSQLQPIAAEFGHDDDFGFIAHAVTGNEAALRTIEAWELYQDGLTEAGRKKFFDTLTVTADTQWSVYDDGRRRRPAENIPTAETK</sequence>
<gene>
    <name evidence="4" type="ORF">HNQ99_003059</name>
</gene>
<evidence type="ECO:0000313" key="4">
    <source>
        <dbReference type="EMBL" id="MBB4642723.1"/>
    </source>
</evidence>
<dbReference type="InterPro" id="IPR006336">
    <property type="entry name" value="GCS2"/>
</dbReference>
<dbReference type="Pfam" id="PF04107">
    <property type="entry name" value="GCS2"/>
    <property type="match status" value="1"/>
</dbReference>
<evidence type="ECO:0000256" key="3">
    <source>
        <dbReference type="ARBA" id="ARBA00022840"/>
    </source>
</evidence>
<protein>
    <submittedName>
        <fullName evidence="4">Carboxylate-amine ligase</fullName>
        <ecNumber evidence="4">6.3.-.-</ecNumber>
    </submittedName>
</protein>
<dbReference type="GO" id="GO:0005524">
    <property type="term" value="F:ATP binding"/>
    <property type="evidence" value="ECO:0007669"/>
    <property type="project" value="UniProtKB-KW"/>
</dbReference>
<dbReference type="PANTHER" id="PTHR36510:SF1">
    <property type="entry name" value="GLUTAMATE--CYSTEINE LIGASE 2-RELATED"/>
    <property type="match status" value="1"/>
</dbReference>
<keyword evidence="1 4" id="KW-0436">Ligase</keyword>
<dbReference type="InterPro" id="IPR011793">
    <property type="entry name" value="YbdK"/>
</dbReference>